<gene>
    <name evidence="3" type="ORF">NEZAVI_LOCUS6081</name>
</gene>
<evidence type="ECO:0000313" key="4">
    <source>
        <dbReference type="Proteomes" id="UP001152798"/>
    </source>
</evidence>
<feature type="region of interest" description="Disordered" evidence="1">
    <location>
        <begin position="228"/>
        <end position="257"/>
    </location>
</feature>
<dbReference type="AlphaFoldDB" id="A0A9P0MLQ9"/>
<accession>A0A9P0MLQ9</accession>
<proteinExistence type="predicted"/>
<feature type="signal peptide" evidence="2">
    <location>
        <begin position="1"/>
        <end position="17"/>
    </location>
</feature>
<evidence type="ECO:0000313" key="3">
    <source>
        <dbReference type="EMBL" id="CAH1395907.1"/>
    </source>
</evidence>
<sequence length="302" mass="33582">MWEVWLWAALCSGLVLSAPHLGESTELAWLLVHESPQQSPLVLRRITPKSVFLAPTFTSCSEGYRQDSMGRCVKVVKLNQQAQWDFFLQKLNSMYAAPAEPPKKDASTSLRFPIPIDEDPASTTTTTPEPTTAATTEEPTETQFLIVVANTTMPMETTAETTTTEGVTTSTQVTEETLPVSTMRTTLAMESTTTTTGGSTGVETSTLPTSMKCEDCEEAGETVVTESYAPPKNTVRFPEFPDPRKRPSSSSSSYVRFPETYPSSVVSSYWWPHSWDRSQVVWQTPPHHNRPSSYRPHWSTPF</sequence>
<dbReference type="OrthoDB" id="8197748at2759"/>
<keyword evidence="4" id="KW-1185">Reference proteome</keyword>
<reference evidence="3" key="1">
    <citation type="submission" date="2022-01" db="EMBL/GenBank/DDBJ databases">
        <authorList>
            <person name="King R."/>
        </authorList>
    </citation>
    <scope>NUCLEOTIDE SEQUENCE</scope>
</reference>
<protein>
    <recommendedName>
        <fullName evidence="5">Neuropeptide</fullName>
    </recommendedName>
</protein>
<organism evidence="3 4">
    <name type="scientific">Nezara viridula</name>
    <name type="common">Southern green stink bug</name>
    <name type="synonym">Cimex viridulus</name>
    <dbReference type="NCBI Taxonomy" id="85310"/>
    <lineage>
        <taxon>Eukaryota</taxon>
        <taxon>Metazoa</taxon>
        <taxon>Ecdysozoa</taxon>
        <taxon>Arthropoda</taxon>
        <taxon>Hexapoda</taxon>
        <taxon>Insecta</taxon>
        <taxon>Pterygota</taxon>
        <taxon>Neoptera</taxon>
        <taxon>Paraneoptera</taxon>
        <taxon>Hemiptera</taxon>
        <taxon>Heteroptera</taxon>
        <taxon>Panheteroptera</taxon>
        <taxon>Pentatomomorpha</taxon>
        <taxon>Pentatomoidea</taxon>
        <taxon>Pentatomidae</taxon>
        <taxon>Pentatominae</taxon>
        <taxon>Nezara</taxon>
    </lineage>
</organism>
<feature type="chain" id="PRO_5040371429" description="Neuropeptide" evidence="2">
    <location>
        <begin position="18"/>
        <end position="302"/>
    </location>
</feature>
<evidence type="ECO:0000256" key="1">
    <source>
        <dbReference type="SAM" id="MobiDB-lite"/>
    </source>
</evidence>
<evidence type="ECO:0008006" key="5">
    <source>
        <dbReference type="Google" id="ProtNLM"/>
    </source>
</evidence>
<keyword evidence="2" id="KW-0732">Signal</keyword>
<feature type="compositionally biased region" description="Low complexity" evidence="1">
    <location>
        <begin position="121"/>
        <end position="137"/>
    </location>
</feature>
<dbReference type="EMBL" id="OV725079">
    <property type="protein sequence ID" value="CAH1395907.1"/>
    <property type="molecule type" value="Genomic_DNA"/>
</dbReference>
<dbReference type="Proteomes" id="UP001152798">
    <property type="component" value="Chromosome 3"/>
</dbReference>
<evidence type="ECO:0000256" key="2">
    <source>
        <dbReference type="SAM" id="SignalP"/>
    </source>
</evidence>
<feature type="region of interest" description="Disordered" evidence="1">
    <location>
        <begin position="98"/>
        <end position="138"/>
    </location>
</feature>
<name>A0A9P0MLQ9_NEZVI</name>